<gene>
    <name evidence="1" type="ORF">PSYICH_LOCUS11481</name>
</gene>
<sequence length="164" mass="18658">MSISFYASLRATEIPSTSALDSDSAPNNKRSIDIKLKTNLLSVSEENNDFLKIEFPKLINLLQAHQNTYGTSPKIINMCIQRLNKILTRTVWDSYLATASGYFPRRYTSRATIKVQPTTISQRTTLIQRTKRFTGGRPSKDSSKRRKIKRPRNLHINVQNATGN</sequence>
<dbReference type="Proteomes" id="UP001153636">
    <property type="component" value="Chromosome 5"/>
</dbReference>
<organism evidence="1 2">
    <name type="scientific">Psylliodes chrysocephalus</name>
    <dbReference type="NCBI Taxonomy" id="3402493"/>
    <lineage>
        <taxon>Eukaryota</taxon>
        <taxon>Metazoa</taxon>
        <taxon>Ecdysozoa</taxon>
        <taxon>Arthropoda</taxon>
        <taxon>Hexapoda</taxon>
        <taxon>Insecta</taxon>
        <taxon>Pterygota</taxon>
        <taxon>Neoptera</taxon>
        <taxon>Endopterygota</taxon>
        <taxon>Coleoptera</taxon>
        <taxon>Polyphaga</taxon>
        <taxon>Cucujiformia</taxon>
        <taxon>Chrysomeloidea</taxon>
        <taxon>Chrysomelidae</taxon>
        <taxon>Galerucinae</taxon>
        <taxon>Alticini</taxon>
        <taxon>Psylliodes</taxon>
    </lineage>
</organism>
<evidence type="ECO:0000313" key="2">
    <source>
        <dbReference type="Proteomes" id="UP001153636"/>
    </source>
</evidence>
<protein>
    <submittedName>
        <fullName evidence="1">Uncharacterized protein</fullName>
    </submittedName>
</protein>
<proteinExistence type="predicted"/>
<name>A0A9P0GEU2_9CUCU</name>
<evidence type="ECO:0000313" key="1">
    <source>
        <dbReference type="EMBL" id="CAH1110853.1"/>
    </source>
</evidence>
<dbReference type="EMBL" id="OV651817">
    <property type="protein sequence ID" value="CAH1110853.1"/>
    <property type="molecule type" value="Genomic_DNA"/>
</dbReference>
<dbReference type="OrthoDB" id="8240914at2759"/>
<keyword evidence="2" id="KW-1185">Reference proteome</keyword>
<accession>A0A9P0GEU2</accession>
<dbReference type="AlphaFoldDB" id="A0A9P0GEU2"/>
<reference evidence="1" key="1">
    <citation type="submission" date="2022-01" db="EMBL/GenBank/DDBJ databases">
        <authorList>
            <person name="King R."/>
        </authorList>
    </citation>
    <scope>NUCLEOTIDE SEQUENCE</scope>
</reference>